<dbReference type="STRING" id="1714264.BTO30_12475"/>
<sequence>MEKTLTIDGKEVRFKSTAATALRYKAQFRKDYLTDIIKLSSLEKLGNLNRDSVTSDDLEGIDFEVMYNIAWVLAKTADPNISDPITWLDGFEEFPLMDIIPELTEMVTASIGTKKK</sequence>
<evidence type="ECO:0008006" key="3">
    <source>
        <dbReference type="Google" id="ProtNLM"/>
    </source>
</evidence>
<comment type="caution">
    <text evidence="1">The sequence shown here is derived from an EMBL/GenBank/DDBJ whole genome shotgun (WGS) entry which is preliminary data.</text>
</comment>
<evidence type="ECO:0000313" key="2">
    <source>
        <dbReference type="Proteomes" id="UP000185568"/>
    </source>
</evidence>
<dbReference type="OrthoDB" id="1697664at2"/>
<gene>
    <name evidence="1" type="ORF">BTO30_12475</name>
</gene>
<protein>
    <recommendedName>
        <fullName evidence="3">Phage tail protein</fullName>
    </recommendedName>
</protein>
<dbReference type="AlphaFoldDB" id="A0A1Q8Q3K7"/>
<proteinExistence type="predicted"/>
<organism evidence="1 2">
    <name type="scientific">Domibacillus antri</name>
    <dbReference type="NCBI Taxonomy" id="1714264"/>
    <lineage>
        <taxon>Bacteria</taxon>
        <taxon>Bacillati</taxon>
        <taxon>Bacillota</taxon>
        <taxon>Bacilli</taxon>
        <taxon>Bacillales</taxon>
        <taxon>Bacillaceae</taxon>
        <taxon>Domibacillus</taxon>
    </lineage>
</organism>
<dbReference type="RefSeq" id="WP_075399067.1">
    <property type="nucleotide sequence ID" value="NZ_MSDU01000028.1"/>
</dbReference>
<keyword evidence="2" id="KW-1185">Reference proteome</keyword>
<dbReference type="Proteomes" id="UP000185568">
    <property type="component" value="Unassembled WGS sequence"/>
</dbReference>
<dbReference type="EMBL" id="MSDU01000028">
    <property type="protein sequence ID" value="OLN21907.1"/>
    <property type="molecule type" value="Genomic_DNA"/>
</dbReference>
<name>A0A1Q8Q3K7_9BACI</name>
<evidence type="ECO:0000313" key="1">
    <source>
        <dbReference type="EMBL" id="OLN21907.1"/>
    </source>
</evidence>
<accession>A0A1Q8Q3K7</accession>
<reference evidence="1 2" key="1">
    <citation type="submission" date="2016-12" db="EMBL/GenBank/DDBJ databases">
        <title>Domibacillus antri genome sequencing.</title>
        <authorList>
            <person name="Verma A."/>
            <person name="Krishnamurthi S."/>
        </authorList>
    </citation>
    <scope>NUCLEOTIDE SEQUENCE [LARGE SCALE GENOMIC DNA]</scope>
    <source>
        <strain evidence="1 2">XD80</strain>
    </source>
</reference>